<feature type="region of interest" description="Disordered" evidence="1">
    <location>
        <begin position="39"/>
        <end position="75"/>
    </location>
</feature>
<name>A0A328DJT7_9ASTE</name>
<dbReference type="PANTHER" id="PTHR37207:SF1">
    <property type="entry name" value="OS09G0446000 PROTEIN"/>
    <property type="match status" value="1"/>
</dbReference>
<evidence type="ECO:0000313" key="2">
    <source>
        <dbReference type="EMBL" id="RAL44441.1"/>
    </source>
</evidence>
<dbReference type="Proteomes" id="UP000249390">
    <property type="component" value="Unassembled WGS sequence"/>
</dbReference>
<reference evidence="2 3" key="1">
    <citation type="submission" date="2018-06" db="EMBL/GenBank/DDBJ databases">
        <title>The Genome of Cuscuta australis (Dodder) Provides Insight into the Evolution of Plant Parasitism.</title>
        <authorList>
            <person name="Liu H."/>
        </authorList>
    </citation>
    <scope>NUCLEOTIDE SEQUENCE [LARGE SCALE GENOMIC DNA]</scope>
    <source>
        <strain evidence="3">cv. Yunnan</strain>
        <tissue evidence="2">Vines</tissue>
    </source>
</reference>
<comment type="caution">
    <text evidence="2">The sequence shown here is derived from an EMBL/GenBank/DDBJ whole genome shotgun (WGS) entry which is preliminary data.</text>
</comment>
<organism evidence="2 3">
    <name type="scientific">Cuscuta australis</name>
    <dbReference type="NCBI Taxonomy" id="267555"/>
    <lineage>
        <taxon>Eukaryota</taxon>
        <taxon>Viridiplantae</taxon>
        <taxon>Streptophyta</taxon>
        <taxon>Embryophyta</taxon>
        <taxon>Tracheophyta</taxon>
        <taxon>Spermatophyta</taxon>
        <taxon>Magnoliopsida</taxon>
        <taxon>eudicotyledons</taxon>
        <taxon>Gunneridae</taxon>
        <taxon>Pentapetalae</taxon>
        <taxon>asterids</taxon>
        <taxon>lamiids</taxon>
        <taxon>Solanales</taxon>
        <taxon>Convolvulaceae</taxon>
        <taxon>Cuscuteae</taxon>
        <taxon>Cuscuta</taxon>
        <taxon>Cuscuta subgen. Grammica</taxon>
        <taxon>Cuscuta sect. Cleistogrammica</taxon>
    </lineage>
</organism>
<evidence type="ECO:0000313" key="3">
    <source>
        <dbReference type="Proteomes" id="UP000249390"/>
    </source>
</evidence>
<dbReference type="PANTHER" id="PTHR37207">
    <property type="entry name" value="OS09G0446000 PROTEIN"/>
    <property type="match status" value="1"/>
</dbReference>
<sequence length="101" mass="11104">MSGGEGSGGQMGYTFGKITSINPRASFAWFLMEAHKRFEEDEASEEKGGRARMGSKKQSNKPYFVPAKDDTKPLLQDPISRSDPIEAEEAVLVLPPFPVIN</sequence>
<gene>
    <name evidence="2" type="ORF">DM860_011718</name>
</gene>
<protein>
    <submittedName>
        <fullName evidence="2">Uncharacterized protein</fullName>
    </submittedName>
</protein>
<dbReference type="AlphaFoldDB" id="A0A328DJT7"/>
<proteinExistence type="predicted"/>
<accession>A0A328DJT7</accession>
<keyword evidence="3" id="KW-1185">Reference proteome</keyword>
<evidence type="ECO:0000256" key="1">
    <source>
        <dbReference type="SAM" id="MobiDB-lite"/>
    </source>
</evidence>
<dbReference type="EMBL" id="NQVE01000143">
    <property type="protein sequence ID" value="RAL44441.1"/>
    <property type="molecule type" value="Genomic_DNA"/>
</dbReference>
<feature type="compositionally biased region" description="Basic and acidic residues" evidence="1">
    <location>
        <begin position="39"/>
        <end position="49"/>
    </location>
</feature>